<keyword evidence="2" id="KW-1185">Reference proteome</keyword>
<proteinExistence type="predicted"/>
<accession>A0ABY9Y0M6</accession>
<dbReference type="PROSITE" id="PS51257">
    <property type="entry name" value="PROKAR_LIPOPROTEIN"/>
    <property type="match status" value="1"/>
</dbReference>
<dbReference type="Proteomes" id="UP001303407">
    <property type="component" value="Chromosome"/>
</dbReference>
<organism evidence="1 2">
    <name type="scientific">Thalassobellus suaedae</name>
    <dbReference type="NCBI Taxonomy" id="3074124"/>
    <lineage>
        <taxon>Bacteria</taxon>
        <taxon>Pseudomonadati</taxon>
        <taxon>Bacteroidota</taxon>
        <taxon>Flavobacteriia</taxon>
        <taxon>Flavobacteriales</taxon>
        <taxon>Flavobacteriaceae</taxon>
        <taxon>Thalassobellus</taxon>
    </lineage>
</organism>
<reference evidence="1 2" key="1">
    <citation type="submission" date="2023-09" db="EMBL/GenBank/DDBJ databases">
        <title>Thalassobella suaedae gen. nov., sp. nov., a marine bacterium of the family Flavobacteriaceae isolated from a halophyte Suaeda japonica.</title>
        <authorList>
            <person name="Lee S.Y."/>
            <person name="Hwang C.Y."/>
        </authorList>
    </citation>
    <scope>NUCLEOTIDE SEQUENCE [LARGE SCALE GENOMIC DNA]</scope>
    <source>
        <strain evidence="1 2">HL-DH10</strain>
    </source>
</reference>
<dbReference type="RefSeq" id="WP_415861391.1">
    <property type="nucleotide sequence ID" value="NZ_CP134536.1"/>
</dbReference>
<sequence>MNSNLKLIALFLGITLLSCKNENTLTEFKYSEKPIALTCSDINSKLYNEALYSFEDDILTFYSKDKPNFSLIQAYSQFIRNATYGNVKYEEIISEHTSNIFKALKQDNDLWDANNTKSHLNYNSKLIKCIADNIKDKNLKTTFNALISTNSMSPKLFGAPLNTKYRNVLSDKFLASYVAFDLFYANLFNIDFSKVNFDKPVEKVDFNKIPQK</sequence>
<evidence type="ECO:0008006" key="3">
    <source>
        <dbReference type="Google" id="ProtNLM"/>
    </source>
</evidence>
<protein>
    <recommendedName>
        <fullName evidence="3">Lipoprotein</fullName>
    </recommendedName>
</protein>
<evidence type="ECO:0000313" key="2">
    <source>
        <dbReference type="Proteomes" id="UP001303407"/>
    </source>
</evidence>
<gene>
    <name evidence="1" type="ORF">RHP49_10910</name>
</gene>
<evidence type="ECO:0000313" key="1">
    <source>
        <dbReference type="EMBL" id="WNH11414.1"/>
    </source>
</evidence>
<dbReference type="EMBL" id="CP134536">
    <property type="protein sequence ID" value="WNH11414.1"/>
    <property type="molecule type" value="Genomic_DNA"/>
</dbReference>
<name>A0ABY9Y0M6_9FLAO</name>